<comment type="caution">
    <text evidence="1">The sequence shown here is derived from an EMBL/GenBank/DDBJ whole genome shotgun (WGS) entry which is preliminary data.</text>
</comment>
<dbReference type="CDD" id="cd00586">
    <property type="entry name" value="4HBT"/>
    <property type="match status" value="1"/>
</dbReference>
<name>A0A366X5C8_9RHOB</name>
<gene>
    <name evidence="1" type="ORF">DS909_07080</name>
</gene>
<evidence type="ECO:0000313" key="1">
    <source>
        <dbReference type="EMBL" id="RBW57903.1"/>
    </source>
</evidence>
<dbReference type="Gene3D" id="3.10.129.10">
    <property type="entry name" value="Hotdog Thioesterase"/>
    <property type="match status" value="1"/>
</dbReference>
<accession>A0A366X5C8</accession>
<dbReference type="Pfam" id="PF13279">
    <property type="entry name" value="4HBT_2"/>
    <property type="match status" value="1"/>
</dbReference>
<proteinExistence type="predicted"/>
<organism evidence="1 2">
    <name type="scientific">Phaeobacter gallaeciensis</name>
    <dbReference type="NCBI Taxonomy" id="60890"/>
    <lineage>
        <taxon>Bacteria</taxon>
        <taxon>Pseudomonadati</taxon>
        <taxon>Pseudomonadota</taxon>
        <taxon>Alphaproteobacteria</taxon>
        <taxon>Rhodobacterales</taxon>
        <taxon>Roseobacteraceae</taxon>
        <taxon>Phaeobacter</taxon>
    </lineage>
</organism>
<dbReference type="InterPro" id="IPR029069">
    <property type="entry name" value="HotDog_dom_sf"/>
</dbReference>
<reference evidence="1 2" key="1">
    <citation type="submission" date="2018-07" db="EMBL/GenBank/DDBJ databases">
        <title>Modular assembly of carbohydrate-degrading microbial communities in the ocean.</title>
        <authorList>
            <person name="Enke T.N."/>
            <person name="Datta M.S."/>
            <person name="Schwartzman J.A."/>
            <person name="Cermak N."/>
            <person name="Schmitz D.A."/>
            <person name="Barrere J."/>
            <person name="Cordero O.X."/>
        </authorList>
    </citation>
    <scope>NUCLEOTIDE SEQUENCE [LARGE SCALE GENOMIC DNA]</scope>
    <source>
        <strain evidence="1 2">C3M10</strain>
    </source>
</reference>
<evidence type="ECO:0000313" key="2">
    <source>
        <dbReference type="Proteomes" id="UP000252706"/>
    </source>
</evidence>
<dbReference type="RefSeq" id="WP_113822762.1">
    <property type="nucleotide sequence ID" value="NZ_QOCE01000017.1"/>
</dbReference>
<dbReference type="Proteomes" id="UP000252706">
    <property type="component" value="Unassembled WGS sequence"/>
</dbReference>
<dbReference type="EMBL" id="QOCE01000017">
    <property type="protein sequence ID" value="RBW57903.1"/>
    <property type="molecule type" value="Genomic_DNA"/>
</dbReference>
<dbReference type="AlphaFoldDB" id="A0A366X5C8"/>
<protein>
    <submittedName>
        <fullName evidence="1">Acyl-CoA thioesterase</fullName>
    </submittedName>
</protein>
<sequence length="137" mass="15438">MAFTVQVPVRFRHCDPAGIVFFPRYFEMINDVVEDWFAETLDLPFEKLVIANGAPTAQIEASFTAPSLHGDVLEFQLTPTKLGRSSVRYELEAHCGSELRLMASATLVYIEKLGRSLPWPDDVRLRIEAQLPEADKA</sequence>
<dbReference type="SUPFAM" id="SSF54637">
    <property type="entry name" value="Thioesterase/thiol ester dehydrase-isomerase"/>
    <property type="match status" value="1"/>
</dbReference>
<dbReference type="OrthoDB" id="7204167at2"/>